<dbReference type="Pfam" id="PF00005">
    <property type="entry name" value="ABC_tran"/>
    <property type="match status" value="2"/>
</dbReference>
<organism evidence="14 15">
    <name type="scientific">Penicillium frequentans</name>
    <dbReference type="NCBI Taxonomy" id="3151616"/>
    <lineage>
        <taxon>Eukaryota</taxon>
        <taxon>Fungi</taxon>
        <taxon>Dikarya</taxon>
        <taxon>Ascomycota</taxon>
        <taxon>Pezizomycotina</taxon>
        <taxon>Eurotiomycetes</taxon>
        <taxon>Eurotiomycetidae</taxon>
        <taxon>Eurotiales</taxon>
        <taxon>Aspergillaceae</taxon>
        <taxon>Penicillium</taxon>
    </lineage>
</organism>
<evidence type="ECO:0000256" key="5">
    <source>
        <dbReference type="ARBA" id="ARBA00022692"/>
    </source>
</evidence>
<dbReference type="PROSITE" id="PS50893">
    <property type="entry name" value="ABC_TRANSPORTER_2"/>
    <property type="match status" value="2"/>
</dbReference>
<dbReference type="GO" id="GO:0140359">
    <property type="term" value="F:ABC-type transporter activity"/>
    <property type="evidence" value="ECO:0007669"/>
    <property type="project" value="InterPro"/>
</dbReference>
<comment type="similarity">
    <text evidence="2">Belongs to the ABC transporter superfamily. ABCG family. PDR (TC 3.A.1.205) subfamily.</text>
</comment>
<evidence type="ECO:0000256" key="7">
    <source>
        <dbReference type="ARBA" id="ARBA00022840"/>
    </source>
</evidence>
<dbReference type="GO" id="GO:0005524">
    <property type="term" value="F:ATP binding"/>
    <property type="evidence" value="ECO:0007669"/>
    <property type="project" value="UniProtKB-KW"/>
</dbReference>
<dbReference type="InterPro" id="IPR034003">
    <property type="entry name" value="ABCG_PDR_2"/>
</dbReference>
<keyword evidence="10" id="KW-0325">Glycoprotein</keyword>
<feature type="domain" description="ABC transporter" evidence="13">
    <location>
        <begin position="808"/>
        <end position="1063"/>
    </location>
</feature>
<keyword evidence="15" id="KW-1185">Reference proteome</keyword>
<name>A0AAD6D1R1_9EURO</name>
<feature type="domain" description="ABC transporter" evidence="13">
    <location>
        <begin position="127"/>
        <end position="379"/>
    </location>
</feature>
<comment type="caution">
    <text evidence="14">The sequence shown here is derived from an EMBL/GenBank/DDBJ whole genome shotgun (WGS) entry which is preliminary data.</text>
</comment>
<dbReference type="PANTHER" id="PTHR19241">
    <property type="entry name" value="ATP-BINDING CASSETTE TRANSPORTER"/>
    <property type="match status" value="1"/>
</dbReference>
<keyword evidence="3" id="KW-0813">Transport</keyword>
<feature type="compositionally biased region" description="Acidic residues" evidence="11">
    <location>
        <begin position="1"/>
        <end position="12"/>
    </location>
</feature>
<dbReference type="InterPro" id="IPR010929">
    <property type="entry name" value="PDR_CDR_ABC"/>
</dbReference>
<feature type="transmembrane region" description="Helical" evidence="12">
    <location>
        <begin position="1225"/>
        <end position="1251"/>
    </location>
</feature>
<dbReference type="EMBL" id="JAQIZZ010000003">
    <property type="protein sequence ID" value="KAJ5547450.1"/>
    <property type="molecule type" value="Genomic_DNA"/>
</dbReference>
<feature type="transmembrane region" description="Helical" evidence="12">
    <location>
        <begin position="1185"/>
        <end position="1204"/>
    </location>
</feature>
<feature type="transmembrane region" description="Helical" evidence="12">
    <location>
        <begin position="522"/>
        <end position="540"/>
    </location>
</feature>
<feature type="transmembrane region" description="Helical" evidence="12">
    <location>
        <begin position="1423"/>
        <end position="1441"/>
    </location>
</feature>
<dbReference type="Pfam" id="PF06422">
    <property type="entry name" value="PDR_CDR"/>
    <property type="match status" value="1"/>
</dbReference>
<keyword evidence="6" id="KW-0547">Nucleotide-binding</keyword>
<dbReference type="Proteomes" id="UP001220324">
    <property type="component" value="Unassembled WGS sequence"/>
</dbReference>
<feature type="transmembrane region" description="Helical" evidence="12">
    <location>
        <begin position="561"/>
        <end position="590"/>
    </location>
</feature>
<reference evidence="14 15" key="1">
    <citation type="journal article" date="2023" name="IMA Fungus">
        <title>Comparative genomic study of the Penicillium genus elucidates a diverse pangenome and 15 lateral gene transfer events.</title>
        <authorList>
            <person name="Petersen C."/>
            <person name="Sorensen T."/>
            <person name="Nielsen M.R."/>
            <person name="Sondergaard T.E."/>
            <person name="Sorensen J.L."/>
            <person name="Fitzpatrick D.A."/>
            <person name="Frisvad J.C."/>
            <person name="Nielsen K.L."/>
        </authorList>
    </citation>
    <scope>NUCLEOTIDE SEQUENCE [LARGE SCALE GENOMIC DNA]</scope>
    <source>
        <strain evidence="14 15">IBT 35679</strain>
    </source>
</reference>
<dbReference type="InterPro" id="IPR027417">
    <property type="entry name" value="P-loop_NTPase"/>
</dbReference>
<evidence type="ECO:0000256" key="2">
    <source>
        <dbReference type="ARBA" id="ARBA00006012"/>
    </source>
</evidence>
<gene>
    <name evidence="14" type="ORF">N7494_005035</name>
</gene>
<protein>
    <recommendedName>
        <fullName evidence="13">ABC transporter domain-containing protein</fullName>
    </recommendedName>
</protein>
<evidence type="ECO:0000256" key="8">
    <source>
        <dbReference type="ARBA" id="ARBA00022989"/>
    </source>
</evidence>
<evidence type="ECO:0000256" key="6">
    <source>
        <dbReference type="ARBA" id="ARBA00022741"/>
    </source>
</evidence>
<evidence type="ECO:0000256" key="10">
    <source>
        <dbReference type="ARBA" id="ARBA00023180"/>
    </source>
</evidence>
<dbReference type="InterPro" id="IPR003593">
    <property type="entry name" value="AAA+_ATPase"/>
</dbReference>
<keyword evidence="7" id="KW-0067">ATP-binding</keyword>
<dbReference type="GO" id="GO:0016887">
    <property type="term" value="F:ATP hydrolysis activity"/>
    <property type="evidence" value="ECO:0007669"/>
    <property type="project" value="InterPro"/>
</dbReference>
<dbReference type="Pfam" id="PF19055">
    <property type="entry name" value="ABC2_membrane_7"/>
    <property type="match status" value="1"/>
</dbReference>
<evidence type="ECO:0000256" key="3">
    <source>
        <dbReference type="ARBA" id="ARBA00022448"/>
    </source>
</evidence>
<proteinExistence type="inferred from homology"/>
<evidence type="ECO:0000256" key="1">
    <source>
        <dbReference type="ARBA" id="ARBA00004651"/>
    </source>
</evidence>
<feature type="transmembrane region" description="Helical" evidence="12">
    <location>
        <begin position="1271"/>
        <end position="1292"/>
    </location>
</feature>
<dbReference type="FunFam" id="3.40.50.300:FF:000054">
    <property type="entry name" value="ABC multidrug transporter atrF"/>
    <property type="match status" value="1"/>
</dbReference>
<dbReference type="InterPro" id="IPR034001">
    <property type="entry name" value="ABCG_PDR_1"/>
</dbReference>
<dbReference type="CDD" id="cd03232">
    <property type="entry name" value="ABCG_PDR_domain2"/>
    <property type="match status" value="1"/>
</dbReference>
<dbReference type="Gene3D" id="3.40.50.300">
    <property type="entry name" value="P-loop containing nucleotide triphosphate hydrolases"/>
    <property type="match status" value="2"/>
</dbReference>
<keyword evidence="5 12" id="KW-0812">Transmembrane</keyword>
<dbReference type="Pfam" id="PF01061">
    <property type="entry name" value="ABC2_membrane"/>
    <property type="match status" value="2"/>
</dbReference>
<keyword evidence="9 12" id="KW-0472">Membrane</keyword>
<dbReference type="InterPro" id="IPR013525">
    <property type="entry name" value="ABC2_TM"/>
</dbReference>
<evidence type="ECO:0000256" key="12">
    <source>
        <dbReference type="SAM" id="Phobius"/>
    </source>
</evidence>
<evidence type="ECO:0000256" key="9">
    <source>
        <dbReference type="ARBA" id="ARBA00023136"/>
    </source>
</evidence>
<evidence type="ECO:0000256" key="4">
    <source>
        <dbReference type="ARBA" id="ARBA00022475"/>
    </source>
</evidence>
<dbReference type="InterPro" id="IPR043926">
    <property type="entry name" value="ABCG_dom"/>
</dbReference>
<dbReference type="SMART" id="SM00382">
    <property type="entry name" value="AAA"/>
    <property type="match status" value="2"/>
</dbReference>
<feature type="transmembrane region" description="Helical" evidence="12">
    <location>
        <begin position="1299"/>
        <end position="1319"/>
    </location>
</feature>
<keyword evidence="4" id="KW-1003">Cell membrane</keyword>
<evidence type="ECO:0000256" key="11">
    <source>
        <dbReference type="SAM" id="MobiDB-lite"/>
    </source>
</evidence>
<evidence type="ECO:0000313" key="14">
    <source>
        <dbReference type="EMBL" id="KAJ5547450.1"/>
    </source>
</evidence>
<evidence type="ECO:0000313" key="15">
    <source>
        <dbReference type="Proteomes" id="UP001220324"/>
    </source>
</evidence>
<feature type="region of interest" description="Disordered" evidence="11">
    <location>
        <begin position="1"/>
        <end position="77"/>
    </location>
</feature>
<dbReference type="PROSITE" id="PS00211">
    <property type="entry name" value="ABC_TRANSPORTER_1"/>
    <property type="match status" value="1"/>
</dbReference>
<dbReference type="InterPro" id="IPR017871">
    <property type="entry name" value="ABC_transporter-like_CS"/>
</dbReference>
<feature type="compositionally biased region" description="Basic and acidic residues" evidence="11">
    <location>
        <begin position="779"/>
        <end position="795"/>
    </location>
</feature>
<feature type="compositionally biased region" description="Basic and acidic residues" evidence="11">
    <location>
        <begin position="46"/>
        <end position="59"/>
    </location>
</feature>
<evidence type="ECO:0000259" key="13">
    <source>
        <dbReference type="PROSITE" id="PS50893"/>
    </source>
</evidence>
<dbReference type="CDD" id="cd03233">
    <property type="entry name" value="ABCG_PDR_domain1"/>
    <property type="match status" value="1"/>
</dbReference>
<keyword evidence="8 12" id="KW-1133">Transmembrane helix</keyword>
<feature type="compositionally biased region" description="Polar residues" evidence="11">
    <location>
        <begin position="28"/>
        <end position="37"/>
    </location>
</feature>
<dbReference type="InterPro" id="IPR003439">
    <property type="entry name" value="ABC_transporter-like_ATP-bd"/>
</dbReference>
<feature type="transmembrane region" description="Helical" evidence="12">
    <location>
        <begin position="596"/>
        <end position="617"/>
    </location>
</feature>
<dbReference type="GO" id="GO:0005886">
    <property type="term" value="C:plasma membrane"/>
    <property type="evidence" value="ECO:0007669"/>
    <property type="project" value="UniProtKB-SubCell"/>
</dbReference>
<dbReference type="SUPFAM" id="SSF52540">
    <property type="entry name" value="P-loop containing nucleoside triphosphate hydrolases"/>
    <property type="match status" value="2"/>
</dbReference>
<feature type="transmembrane region" description="Helical" evidence="12">
    <location>
        <begin position="743"/>
        <end position="764"/>
    </location>
</feature>
<sequence length="1452" mass="161789">MSSSDEYLENDEKENHSTLAVPQINLHEASSSETLNAPRTPPTSTPDEHREKDHWKSHETLALPNTPTSPPAGKSAEWSMTPQVIRNAQRDEAAGFKRRELGVTWQNLSVEVLAAEAAVKENMISQFNVPQLIKDFRRKPQLKSILSDSHGCVKPGEMLLVLGRPGSGCTTLLKMLSNRREGYHDINGDVHFGNMTSEEALKYHGQIVMNTEEELFYPRLTVGQTMDFATKLKVPSHLPDGAKSVEEYTTETKQFLLESMGISHTADTKVGNEFVRGVSGGERKRVSIIECLATKASVYCWDNSTRGLDASTALEWAKALRAMTDVQGLSTIVTLYQAGNAIYNLFDKVLVLDQGKQIYYGPAAEAKPFMENLGLMYTDGANIGDFLTGVTVPTERKIQPGWESKFPRTADAILAEYKNSEIYKKEISAYDYYNSDIASQRTEAFKESVAWEKSNHLPKGSDLTISFWAQVMSCTRRQYQILWGEKSTFLIKQILSCVMALIAGSCFYNSPDTSAGLFTKGGAIFFSLLYNCIVAMSEVTESFKGRPILIKHKGFAMYHPAAFCLAQITADFPVLLFQCSIFSVVIYWMVGLKHTAAAFFTFWAILFTTTLCITALFRCIGAAFSTFEAASKISGTAVKGIVMYAGYMIPKPEIKNWFVELYYTNPFAYAFQAAMSNEFHGQHIDCVGGNLIPHGPGYEGVGSGHRACAGIGGTTTGADYVTGDQYLGSLHYHASQMWRNYGILWAWWGFLAVLTIIFTCLWNGGAGSGSSLLIPRESLKRHQAHSDEEAQDSKEPTAPTTADEPVEVKDENLVRNTSIFTWRNLTYTVKTPTGDRVLLDNIHGWVKPGMLGALMGSSGAGKTTLLDVLAQRKTEGTINGSILVDGRPLPVSFQRMAGYCEQLDVHEPFATVREALQFSAQLRQSRDTPKEEKLRYVETIIDLLELHDLADTLVGSVGNGLSVEQRKRVTIGVELVSKPSILIFLDEPTSGLDGQSAYNTVRFLRKLADVGQAVLVTIHQPSAQLFAQFDTLLLLARGGKTVYFGDIGDNGATIKRYFGKYGANCPTEANPAEFMIDVVTGGIEAVKDKDWHQIWLESPEQHAMITELNEMIDDAANKPPGTVSDGYEFSMPLWEQTKIVTQRMNVALFRNTNYVNNKFSLHIISALLNGFSFWRPNSSVTALNLKMFTVFNFVFVAPGVINQLQPLFIQRRDIYDTREKKSKMYSWIAFVTGLIVSEFPYLCICAVLYFACWYYPVWTLPHDSNRSGATFFIMLIYEFIYTGIGQFVAAYAPNPTFAALVNPMIISILVLFCGVFVPYSEFNVFWKYWMYYLNPFNYVVSGMLTFSLWDAKVSCKESELAVFDPINGTCAQYLSDYIAGEGWRINLLNPNATSGCKVCEYTDGSDFLSTLNINDYYFGWRDAAISVIFAISGYALVFGLMKLRTKASKKAE</sequence>
<feature type="region of interest" description="Disordered" evidence="11">
    <location>
        <begin position="779"/>
        <end position="808"/>
    </location>
</feature>
<accession>A0AAD6D1R1</accession>
<dbReference type="FunFam" id="3.40.50.300:FF:001465">
    <property type="entry name" value="ABC multidrug transporter (Eurofung)"/>
    <property type="match status" value="1"/>
</dbReference>
<comment type="subcellular location">
    <subcellularLocation>
        <location evidence="1">Cell membrane</location>
        <topology evidence="1">Multi-pass membrane protein</topology>
    </subcellularLocation>
</comment>